<organism evidence="2 3">
    <name type="scientific">Saxibacter everestensis</name>
    <dbReference type="NCBI Taxonomy" id="2909229"/>
    <lineage>
        <taxon>Bacteria</taxon>
        <taxon>Bacillati</taxon>
        <taxon>Actinomycetota</taxon>
        <taxon>Actinomycetes</taxon>
        <taxon>Micrococcales</taxon>
        <taxon>Brevibacteriaceae</taxon>
        <taxon>Saxibacter</taxon>
    </lineage>
</organism>
<feature type="region of interest" description="Disordered" evidence="1">
    <location>
        <begin position="1"/>
        <end position="126"/>
    </location>
</feature>
<feature type="compositionally biased region" description="Acidic residues" evidence="1">
    <location>
        <begin position="57"/>
        <end position="109"/>
    </location>
</feature>
<dbReference type="RefSeq" id="WP_349640167.1">
    <property type="nucleotide sequence ID" value="NZ_CP090958.1"/>
</dbReference>
<dbReference type="Pfam" id="PF12502">
    <property type="entry name" value="DUF3710"/>
    <property type="match status" value="1"/>
</dbReference>
<evidence type="ECO:0000256" key="1">
    <source>
        <dbReference type="SAM" id="MobiDB-lite"/>
    </source>
</evidence>
<sequence>MGIFGRRKNQASADSVKGKRAKAKSGIEEVDQPEDDLKSAAVEAEAGDEKAASPSDLTDDADGLNDADDADDADQDDADDADGADEDDADQDDADDADGADEDVADEDEPAAKSGPLDRADNGPFDEAEADDAVRIDLGALRIKPVDGMQLRLDVDESGNRIVSVTLIVEGATLQLQAFAAPRSEGLWREIRKQISASVSRQGGTVDVLHTKFGKEVLARIPARTDDNRTGVRQARFIGVDGPRWFLRAVVGGKALTDDDAKDQIESLLRSVVVVRGDEPMPPRELLKVTAPTQETDDDEDEEQKDSLNPFERGPEITEIR</sequence>
<feature type="region of interest" description="Disordered" evidence="1">
    <location>
        <begin position="280"/>
        <end position="321"/>
    </location>
</feature>
<evidence type="ECO:0000313" key="3">
    <source>
        <dbReference type="Proteomes" id="UP001209083"/>
    </source>
</evidence>
<dbReference type="InterPro" id="IPR022183">
    <property type="entry name" value="DUF3710"/>
</dbReference>
<name>A0ABY8QWI6_9MICO</name>
<proteinExistence type="predicted"/>
<gene>
    <name evidence="2" type="ORF">LWF01_06160</name>
</gene>
<evidence type="ECO:0000313" key="2">
    <source>
        <dbReference type="EMBL" id="WGW13348.1"/>
    </source>
</evidence>
<reference evidence="2 3" key="1">
    <citation type="submission" date="2023-05" db="EMBL/GenBank/DDBJ databases">
        <title>Lithophilousrod everest ZFBP1038 complete genpme.</title>
        <authorList>
            <person name="Tian M."/>
        </authorList>
    </citation>
    <scope>NUCLEOTIDE SEQUENCE [LARGE SCALE GENOMIC DNA]</scope>
    <source>
        <strain evidence="2 3">ZFBP1038</strain>
    </source>
</reference>
<keyword evidence="3" id="KW-1185">Reference proteome</keyword>
<dbReference type="EMBL" id="CP090958">
    <property type="protein sequence ID" value="WGW13348.1"/>
    <property type="molecule type" value="Genomic_DNA"/>
</dbReference>
<protein>
    <submittedName>
        <fullName evidence="2">DUF3710 domain-containing protein</fullName>
    </submittedName>
</protein>
<accession>A0ABY8QWI6</accession>
<feature type="compositionally biased region" description="Acidic residues" evidence="1">
    <location>
        <begin position="295"/>
        <end position="304"/>
    </location>
</feature>
<dbReference type="Proteomes" id="UP001209083">
    <property type="component" value="Chromosome"/>
</dbReference>